<keyword evidence="4" id="KW-0812">Transmembrane</keyword>
<dbReference type="PANTHER" id="PTHR46847:SF1">
    <property type="entry name" value="D-ALLOSE-BINDING PERIPLASMIC PROTEIN-RELATED"/>
    <property type="match status" value="1"/>
</dbReference>
<dbReference type="AlphaFoldDB" id="A0A917HNY5"/>
<dbReference type="Proteomes" id="UP000622860">
    <property type="component" value="Unassembled WGS sequence"/>
</dbReference>
<evidence type="ECO:0000259" key="5">
    <source>
        <dbReference type="Pfam" id="PF13407"/>
    </source>
</evidence>
<dbReference type="PANTHER" id="PTHR46847">
    <property type="entry name" value="D-ALLOSE-BINDING PERIPLASMIC PROTEIN-RELATED"/>
    <property type="match status" value="1"/>
</dbReference>
<dbReference type="SUPFAM" id="SSF53822">
    <property type="entry name" value="Periplasmic binding protein-like I"/>
    <property type="match status" value="1"/>
</dbReference>
<comment type="caution">
    <text evidence="6">The sequence shown here is derived from an EMBL/GenBank/DDBJ whole genome shotgun (WGS) entry which is preliminary data.</text>
</comment>
<evidence type="ECO:0000256" key="3">
    <source>
        <dbReference type="ARBA" id="ARBA00022729"/>
    </source>
</evidence>
<dbReference type="InterPro" id="IPR028082">
    <property type="entry name" value="Peripla_BP_I"/>
</dbReference>
<evidence type="ECO:0000256" key="4">
    <source>
        <dbReference type="SAM" id="Phobius"/>
    </source>
</evidence>
<dbReference type="EMBL" id="BMFR01000021">
    <property type="protein sequence ID" value="GGG85804.1"/>
    <property type="molecule type" value="Genomic_DNA"/>
</dbReference>
<feature type="domain" description="Periplasmic binding protein" evidence="5">
    <location>
        <begin position="48"/>
        <end position="298"/>
    </location>
</feature>
<protein>
    <recommendedName>
        <fullName evidence="5">Periplasmic binding protein domain-containing protein</fullName>
    </recommendedName>
</protein>
<dbReference type="Pfam" id="PF13407">
    <property type="entry name" value="Peripla_BP_4"/>
    <property type="match status" value="1"/>
</dbReference>
<feature type="transmembrane region" description="Helical" evidence="4">
    <location>
        <begin position="7"/>
        <end position="29"/>
    </location>
</feature>
<name>A0A917HNY5_9BACI</name>
<comment type="subcellular location">
    <subcellularLocation>
        <location evidence="1">Cell envelope</location>
    </subcellularLocation>
</comment>
<dbReference type="CDD" id="cd06314">
    <property type="entry name" value="PBP1_tmGBP"/>
    <property type="match status" value="1"/>
</dbReference>
<keyword evidence="3" id="KW-0732">Signal</keyword>
<dbReference type="RefSeq" id="WP_188456610.1">
    <property type="nucleotide sequence ID" value="NZ_BMFR01000021.1"/>
</dbReference>
<keyword evidence="4" id="KW-0472">Membrane</keyword>
<sequence>MRSNSRLLFYTCSGVVFVISFVGMLIYGYKTFYIETDKAEAQDYAYHFALIAEETDNDYWRLVEEGARKAAEEKDVYLEYVAPEKADNSKMLKLLDRMISAKVDGIIIQGIEGERFINLVHKGIERGIPIITTDTDVKNSERKVYVGTNNYYAGKLAGQAIINNTQGEQYVGIITGRFDAINQQERIDGFKDAVHTVNRIHIVDIKESNITEIGASRATYSLLRQYPQITAMFGTSALDGIGIVNGLQEIAPYKDMYIVGFDILPQTLDLIKQEKIDATIAQYPKEMGYRSVNVMIDLQTQGYLEDQQFTETEIIDNCDVIPKRNGETK</sequence>
<reference evidence="6" key="1">
    <citation type="journal article" date="2014" name="Int. J. Syst. Evol. Microbiol.">
        <title>Complete genome sequence of Corynebacterium casei LMG S-19264T (=DSM 44701T), isolated from a smear-ripened cheese.</title>
        <authorList>
            <consortium name="US DOE Joint Genome Institute (JGI-PGF)"/>
            <person name="Walter F."/>
            <person name="Albersmeier A."/>
            <person name="Kalinowski J."/>
            <person name="Ruckert C."/>
        </authorList>
    </citation>
    <scope>NUCLEOTIDE SEQUENCE</scope>
    <source>
        <strain evidence="6">CGMCC 1.12754</strain>
    </source>
</reference>
<accession>A0A917HNY5</accession>
<dbReference type="GO" id="GO:0030313">
    <property type="term" value="C:cell envelope"/>
    <property type="evidence" value="ECO:0007669"/>
    <property type="project" value="UniProtKB-SubCell"/>
</dbReference>
<dbReference type="GO" id="GO:0030246">
    <property type="term" value="F:carbohydrate binding"/>
    <property type="evidence" value="ECO:0007669"/>
    <property type="project" value="UniProtKB-ARBA"/>
</dbReference>
<gene>
    <name evidence="6" type="ORF">GCM10011398_34430</name>
</gene>
<proteinExistence type="inferred from homology"/>
<organism evidence="6 7">
    <name type="scientific">Virgibacillus oceani</name>
    <dbReference type="NCBI Taxonomy" id="1479511"/>
    <lineage>
        <taxon>Bacteria</taxon>
        <taxon>Bacillati</taxon>
        <taxon>Bacillota</taxon>
        <taxon>Bacilli</taxon>
        <taxon>Bacillales</taxon>
        <taxon>Bacillaceae</taxon>
        <taxon>Virgibacillus</taxon>
    </lineage>
</organism>
<reference evidence="6" key="2">
    <citation type="submission" date="2020-09" db="EMBL/GenBank/DDBJ databases">
        <authorList>
            <person name="Sun Q."/>
            <person name="Zhou Y."/>
        </authorList>
    </citation>
    <scope>NUCLEOTIDE SEQUENCE</scope>
    <source>
        <strain evidence="6">CGMCC 1.12754</strain>
    </source>
</reference>
<comment type="similarity">
    <text evidence="2">Belongs to the bacterial solute-binding protein 2 family.</text>
</comment>
<keyword evidence="4" id="KW-1133">Transmembrane helix</keyword>
<evidence type="ECO:0000313" key="7">
    <source>
        <dbReference type="Proteomes" id="UP000622860"/>
    </source>
</evidence>
<evidence type="ECO:0000256" key="2">
    <source>
        <dbReference type="ARBA" id="ARBA00007639"/>
    </source>
</evidence>
<dbReference type="InterPro" id="IPR025997">
    <property type="entry name" value="SBP_2_dom"/>
</dbReference>
<evidence type="ECO:0000256" key="1">
    <source>
        <dbReference type="ARBA" id="ARBA00004196"/>
    </source>
</evidence>
<keyword evidence="7" id="KW-1185">Reference proteome</keyword>
<evidence type="ECO:0000313" key="6">
    <source>
        <dbReference type="EMBL" id="GGG85804.1"/>
    </source>
</evidence>
<dbReference type="Gene3D" id="3.40.50.2300">
    <property type="match status" value="2"/>
</dbReference>